<dbReference type="PANTHER" id="PTHR12526">
    <property type="entry name" value="GLYCOSYLTRANSFERASE"/>
    <property type="match status" value="1"/>
</dbReference>
<reference evidence="2 3" key="1">
    <citation type="journal article" date="2015" name="Genome Announc.">
        <title>Genome Assemblies of Three Soil-Associated Devosia species: D. insulae, D. limi, and D. soli.</title>
        <authorList>
            <person name="Hassan Y.I."/>
            <person name="Lepp D."/>
            <person name="Zhou T."/>
        </authorList>
    </citation>
    <scope>NUCLEOTIDE SEQUENCE [LARGE SCALE GENOMIC DNA]</scope>
    <source>
        <strain evidence="2 3">DS-56</strain>
    </source>
</reference>
<organism evidence="2 3">
    <name type="scientific">Devosia insulae DS-56</name>
    <dbReference type="NCBI Taxonomy" id="1116389"/>
    <lineage>
        <taxon>Bacteria</taxon>
        <taxon>Pseudomonadati</taxon>
        <taxon>Pseudomonadota</taxon>
        <taxon>Alphaproteobacteria</taxon>
        <taxon>Hyphomicrobiales</taxon>
        <taxon>Devosiaceae</taxon>
        <taxon>Devosia</taxon>
    </lineage>
</organism>
<accession>A0A1E5XJ25</accession>
<keyword evidence="3" id="KW-1185">Reference proteome</keyword>
<feature type="coiled-coil region" evidence="1">
    <location>
        <begin position="363"/>
        <end position="390"/>
    </location>
</feature>
<keyword evidence="1" id="KW-0175">Coiled coil</keyword>
<dbReference type="AlphaFoldDB" id="A0A1E5XJ25"/>
<dbReference type="Pfam" id="PF13692">
    <property type="entry name" value="Glyco_trans_1_4"/>
    <property type="match status" value="1"/>
</dbReference>
<dbReference type="PANTHER" id="PTHR12526:SF600">
    <property type="entry name" value="GLYCOSYL TRANSFERASE GROUP 1"/>
    <property type="match status" value="1"/>
</dbReference>
<proteinExistence type="predicted"/>
<dbReference type="Proteomes" id="UP000095463">
    <property type="component" value="Unassembled WGS sequence"/>
</dbReference>
<name>A0A1E5XJ25_9HYPH</name>
<dbReference type="EMBL" id="LAJE02000365">
    <property type="protein sequence ID" value="OEO28524.1"/>
    <property type="molecule type" value="Genomic_DNA"/>
</dbReference>
<gene>
    <name evidence="2" type="ORF">VW23_004505</name>
</gene>
<sequence length="410" mass="43883">MSQRPRALHIAPIMPARSGNGLAMRQGMFLEALSRNFETRLVVLPVVGWRDAPAALPDELGVATTVIPVAGRQDTHFALLARLADPAARLAAFRAYGRSSLASYLSLPVLAQLREEAGGEHYDLVHVGRSYLGDTLAVVQTARATMDLDEDEWTSYREIAASLELSDPEGSAWAAAEADAMAALIGRWASHFAAQFISSPLDAALIAERQPATRPEVIENAVGVPPEIRRRDDGATLLFIGSFGYAPNIDAATWLVVEIWPLIRSRARHPLRLLIGGRDADRIAHLGQHEGVEIEPDIYDIADAYGQATVFVAPLRAGAGTRLKLLEAAAHRVPVISTSLGARGLAFENGRDLLLADSAAGLADAALDAVANAEASAARAEAALSIVRSQYERGDVIERLACRLFDIAAT</sequence>
<dbReference type="RefSeq" id="WP_069912191.1">
    <property type="nucleotide sequence ID" value="NZ_LAJE02000365.1"/>
</dbReference>
<protein>
    <recommendedName>
        <fullName evidence="4">Glycosyltransferase subfamily 4-like N-terminal domain-containing protein</fullName>
    </recommendedName>
</protein>
<evidence type="ECO:0000313" key="2">
    <source>
        <dbReference type="EMBL" id="OEO28524.1"/>
    </source>
</evidence>
<evidence type="ECO:0000256" key="1">
    <source>
        <dbReference type="SAM" id="Coils"/>
    </source>
</evidence>
<dbReference type="GO" id="GO:0016757">
    <property type="term" value="F:glycosyltransferase activity"/>
    <property type="evidence" value="ECO:0007669"/>
    <property type="project" value="TreeGrafter"/>
</dbReference>
<evidence type="ECO:0000313" key="3">
    <source>
        <dbReference type="Proteomes" id="UP000095463"/>
    </source>
</evidence>
<dbReference type="Gene3D" id="3.40.50.2000">
    <property type="entry name" value="Glycogen Phosphorylase B"/>
    <property type="match status" value="1"/>
</dbReference>
<dbReference type="SUPFAM" id="SSF53756">
    <property type="entry name" value="UDP-Glycosyltransferase/glycogen phosphorylase"/>
    <property type="match status" value="1"/>
</dbReference>
<dbReference type="OrthoDB" id="9815433at2"/>
<comment type="caution">
    <text evidence="2">The sequence shown here is derived from an EMBL/GenBank/DDBJ whole genome shotgun (WGS) entry which is preliminary data.</text>
</comment>
<evidence type="ECO:0008006" key="4">
    <source>
        <dbReference type="Google" id="ProtNLM"/>
    </source>
</evidence>